<gene>
    <name evidence="3" type="ORF">WMY93_007138</name>
</gene>
<keyword evidence="4" id="KW-1185">Reference proteome</keyword>
<dbReference type="FunFam" id="3.60.60.10:FF:000001">
    <property type="entry name" value="Secernin 1"/>
    <property type="match status" value="1"/>
</dbReference>
<dbReference type="AlphaFoldDB" id="A0AAW0PLX1"/>
<comment type="caution">
    <text evidence="3">The sequence shown here is derived from an EMBL/GenBank/DDBJ whole genome shotgun (WGS) entry which is preliminary data.</text>
</comment>
<evidence type="ECO:0000256" key="2">
    <source>
        <dbReference type="ARBA" id="ARBA00040986"/>
    </source>
</evidence>
<dbReference type="GO" id="GO:0070004">
    <property type="term" value="F:cysteine-type exopeptidase activity"/>
    <property type="evidence" value="ECO:0007669"/>
    <property type="project" value="InterPro"/>
</dbReference>
<accession>A0AAW0PLX1</accession>
<dbReference type="Gene3D" id="3.60.60.10">
    <property type="entry name" value="Penicillin V Acylase, Chain A"/>
    <property type="match status" value="1"/>
</dbReference>
<dbReference type="Proteomes" id="UP001460270">
    <property type="component" value="Unassembled WGS sequence"/>
</dbReference>
<organism evidence="3 4">
    <name type="scientific">Mugilogobius chulae</name>
    <name type="common">yellowstripe goby</name>
    <dbReference type="NCBI Taxonomy" id="88201"/>
    <lineage>
        <taxon>Eukaryota</taxon>
        <taxon>Metazoa</taxon>
        <taxon>Chordata</taxon>
        <taxon>Craniata</taxon>
        <taxon>Vertebrata</taxon>
        <taxon>Euteleostomi</taxon>
        <taxon>Actinopterygii</taxon>
        <taxon>Neopterygii</taxon>
        <taxon>Teleostei</taxon>
        <taxon>Neoteleostei</taxon>
        <taxon>Acanthomorphata</taxon>
        <taxon>Gobiaria</taxon>
        <taxon>Gobiiformes</taxon>
        <taxon>Gobioidei</taxon>
        <taxon>Gobiidae</taxon>
        <taxon>Gobionellinae</taxon>
        <taxon>Mugilogobius</taxon>
    </lineage>
</organism>
<protein>
    <recommendedName>
        <fullName evidence="2">Secernin-2</fullName>
    </recommendedName>
</protein>
<evidence type="ECO:0000256" key="1">
    <source>
        <dbReference type="ARBA" id="ARBA00005705"/>
    </source>
</evidence>
<comment type="similarity">
    <text evidence="1">Belongs to the peptidase C69 family. Secernin subfamily.</text>
</comment>
<sequence length="721" mass="80058">MFIGSNLPKINSYISSRTLKKEKRLQRAPTINTHEALTAVSVPNTPHLLRDTGFAHSACPWSGLVWFCGAFVGLKSSPCVFATQEMKAAGEGVEEVSERLTACQRQWQRKKKYALEESSRSVSPTAEFTVKLQGDAAHDTNSFSLKIQFNTSYKCGDETRPWTRPLSADHWISPSRDPHLQPAPSGSRRVVQLSRMIQVPGKSEATAGCQWQGKPLCGAFSRGRNAVYRPPTPELRNDTATRPNAPCAFTTQNQSSFSVVKQMAEDPRSCDCFVSLPPGSKYDQVIFGKNSDRPRDEVQEVTYFPAATHAPGSVLECTYIQIPQVEQTHAVVLSKPAWMWGAEMGANDQGVCIGNEAVWTKEEVNPGEALLGMDLLRLGLERGDSAWSALSVITELLQQHGQGGQCREDPEPFSYHNTFLLVDRSEAWVLETADRLWVAQKITEISAEHPELRAVAQAQGWWDGQGDFSFTQVFSPEQPPARMELAKQRYRGGTELLQQHDGSVTAEVMMSILRDKPSGICMDSGGFRTTGSMVSVLPKDPSLPCVHFLTATPDPSRCWPQNLIYRSVCLQAFVFSDCTTSVLRVVSPQFGPDDPVRKQPRFQGKVDRRHDLYKAHQEALVTMETNPDEGLVIYEILRELESQCLTEISAMLNGEIAGDQLGDLFFDCVDTEIKFYDLTFTRCTTTTSLAVAPRSASVFFTLSWISGLLFQTHEGDRGPNV</sequence>
<name>A0AAW0PLX1_9GOBI</name>
<dbReference type="PANTHER" id="PTHR12994">
    <property type="entry name" value="SECERNIN"/>
    <property type="match status" value="1"/>
</dbReference>
<evidence type="ECO:0000313" key="4">
    <source>
        <dbReference type="Proteomes" id="UP001460270"/>
    </source>
</evidence>
<evidence type="ECO:0000313" key="3">
    <source>
        <dbReference type="EMBL" id="KAK7930743.1"/>
    </source>
</evidence>
<dbReference type="GO" id="GO:0016805">
    <property type="term" value="F:dipeptidase activity"/>
    <property type="evidence" value="ECO:0007669"/>
    <property type="project" value="InterPro"/>
</dbReference>
<proteinExistence type="inferred from homology"/>
<dbReference type="PANTHER" id="PTHR12994:SF16">
    <property type="entry name" value="SECERNIN-2"/>
    <property type="match status" value="1"/>
</dbReference>
<dbReference type="EMBL" id="JBBPFD010000004">
    <property type="protein sequence ID" value="KAK7930743.1"/>
    <property type="molecule type" value="Genomic_DNA"/>
</dbReference>
<dbReference type="InterPro" id="IPR005322">
    <property type="entry name" value="Peptidase_C69"/>
</dbReference>
<dbReference type="GO" id="GO:0006508">
    <property type="term" value="P:proteolysis"/>
    <property type="evidence" value="ECO:0007669"/>
    <property type="project" value="InterPro"/>
</dbReference>
<reference evidence="4" key="1">
    <citation type="submission" date="2024-04" db="EMBL/GenBank/DDBJ databases">
        <title>Salinicola lusitanus LLJ914,a marine bacterium isolated from the Okinawa Trough.</title>
        <authorList>
            <person name="Li J."/>
        </authorList>
    </citation>
    <scope>NUCLEOTIDE SEQUENCE [LARGE SCALE GENOMIC DNA]</scope>
</reference>